<dbReference type="Proteomes" id="UP000604117">
    <property type="component" value="Unassembled WGS sequence"/>
</dbReference>
<dbReference type="CDD" id="cd15482">
    <property type="entry name" value="Sialidase_non-viral"/>
    <property type="match status" value="1"/>
</dbReference>
<evidence type="ECO:0000313" key="3">
    <source>
        <dbReference type="Proteomes" id="UP000604117"/>
    </source>
</evidence>
<keyword evidence="3" id="KW-1185">Reference proteome</keyword>
<keyword evidence="1" id="KW-0472">Membrane</keyword>
<evidence type="ECO:0000313" key="2">
    <source>
        <dbReference type="EMBL" id="GIF70533.1"/>
    </source>
</evidence>
<sequence length="403" mass="42015">MPDLDSRLARSRADLLDEIEQPPLATVRRRATRIRRRRAVTAGAAALALLGVVAIGVRPWQQDTTPSVTATDPSVTAPVYRGGGIDIIGLSPAPVHGLNGPIAEVEFSDEGVGIAAAGCDRNCPPLARTTDGGLSWSSVAQSPTGDGPMDVIAFPAGHWLVQGDRWWSSQTGSTWQVVTPPPATDRAVIEPGELPRVDQPLGAIGVLSWDRGPLGPLATQPGLTARWVAPAPAGDGAWWVGGLVGTAPAVAVSRDSGRSWTTTVLPTPADPAETVTVSTLGVEVYAMARNGAGEVLGIYHSADGGKRFTPTFVASGGDNAPAPFTGDPVPLLDGRLLVIQSAGKPSSWWASADDGKTFIPIVDLPAASWIRRTYAGYVAYGLFGGSWAAFSTDGTNWQKLQLN</sequence>
<organism evidence="2 3">
    <name type="scientific">Asanoa siamensis</name>
    <dbReference type="NCBI Taxonomy" id="926357"/>
    <lineage>
        <taxon>Bacteria</taxon>
        <taxon>Bacillati</taxon>
        <taxon>Actinomycetota</taxon>
        <taxon>Actinomycetes</taxon>
        <taxon>Micromonosporales</taxon>
        <taxon>Micromonosporaceae</taxon>
        <taxon>Asanoa</taxon>
    </lineage>
</organism>
<dbReference type="RefSeq" id="WP_203710006.1">
    <property type="nucleotide sequence ID" value="NZ_BONE01000001.1"/>
</dbReference>
<evidence type="ECO:0008006" key="4">
    <source>
        <dbReference type="Google" id="ProtNLM"/>
    </source>
</evidence>
<dbReference type="InterPro" id="IPR015943">
    <property type="entry name" value="WD40/YVTN_repeat-like_dom_sf"/>
</dbReference>
<dbReference type="Gene3D" id="2.130.10.10">
    <property type="entry name" value="YVTN repeat-like/Quinoprotein amine dehydrogenase"/>
    <property type="match status" value="1"/>
</dbReference>
<accession>A0ABQ4CGW4</accession>
<protein>
    <recommendedName>
        <fullName evidence="4">BNR/Asp-box repeat protein</fullName>
    </recommendedName>
</protein>
<evidence type="ECO:0000256" key="1">
    <source>
        <dbReference type="SAM" id="Phobius"/>
    </source>
</evidence>
<gene>
    <name evidence="2" type="ORF">Asi02nite_00510</name>
</gene>
<feature type="transmembrane region" description="Helical" evidence="1">
    <location>
        <begin position="39"/>
        <end position="60"/>
    </location>
</feature>
<name>A0ABQ4CGW4_9ACTN</name>
<reference evidence="2 3" key="1">
    <citation type="submission" date="2021-01" db="EMBL/GenBank/DDBJ databases">
        <title>Whole genome shotgun sequence of Asanoa siamensis NBRC 107932.</title>
        <authorList>
            <person name="Komaki H."/>
            <person name="Tamura T."/>
        </authorList>
    </citation>
    <scope>NUCLEOTIDE SEQUENCE [LARGE SCALE GENOMIC DNA]</scope>
    <source>
        <strain evidence="2 3">NBRC 107932</strain>
    </source>
</reference>
<keyword evidence="1" id="KW-1133">Transmembrane helix</keyword>
<dbReference type="EMBL" id="BONE01000001">
    <property type="protein sequence ID" value="GIF70533.1"/>
    <property type="molecule type" value="Genomic_DNA"/>
</dbReference>
<proteinExistence type="predicted"/>
<dbReference type="SUPFAM" id="SSF110296">
    <property type="entry name" value="Oligoxyloglucan reducing end-specific cellobiohydrolase"/>
    <property type="match status" value="1"/>
</dbReference>
<keyword evidence="1" id="KW-0812">Transmembrane</keyword>
<comment type="caution">
    <text evidence="2">The sequence shown here is derived from an EMBL/GenBank/DDBJ whole genome shotgun (WGS) entry which is preliminary data.</text>
</comment>